<dbReference type="CDD" id="cd18038">
    <property type="entry name" value="DEXXQc_Helz-like"/>
    <property type="match status" value="1"/>
</dbReference>
<dbReference type="EMBL" id="KZ999563">
    <property type="protein sequence ID" value="RKO84949.1"/>
    <property type="molecule type" value="Genomic_DNA"/>
</dbReference>
<evidence type="ECO:0000256" key="7">
    <source>
        <dbReference type="ARBA" id="ARBA00022840"/>
    </source>
</evidence>
<comment type="subcellular location">
    <subcellularLocation>
        <location evidence="1">Cytoplasm</location>
    </subcellularLocation>
</comment>
<name>A0A4P9VYS5_9FUNG</name>
<dbReference type="SUPFAM" id="SSF52540">
    <property type="entry name" value="P-loop containing nucleoside triphosphate hydrolases"/>
    <property type="match status" value="1"/>
</dbReference>
<keyword evidence="7" id="KW-0067">ATP-binding</keyword>
<dbReference type="Pfam" id="PF21634">
    <property type="entry name" value="MOV-10_beta-barrel"/>
    <property type="match status" value="1"/>
</dbReference>
<dbReference type="PANTHER" id="PTHR45418">
    <property type="entry name" value="CANCER/TESTIS ANTIGEN 55"/>
    <property type="match status" value="1"/>
</dbReference>
<feature type="domain" description="DNA2/NAM7 helicase helicase" evidence="8">
    <location>
        <begin position="560"/>
        <end position="625"/>
    </location>
</feature>
<evidence type="ECO:0000313" key="11">
    <source>
        <dbReference type="Proteomes" id="UP000269721"/>
    </source>
</evidence>
<evidence type="ECO:0000256" key="1">
    <source>
        <dbReference type="ARBA" id="ARBA00004496"/>
    </source>
</evidence>
<proteinExistence type="inferred from homology"/>
<dbReference type="PANTHER" id="PTHR45418:SF1">
    <property type="entry name" value="CANCER_TESTIS ANTIGEN 55"/>
    <property type="match status" value="1"/>
</dbReference>
<dbReference type="GO" id="GO:0016787">
    <property type="term" value="F:hydrolase activity"/>
    <property type="evidence" value="ECO:0007669"/>
    <property type="project" value="UniProtKB-KW"/>
</dbReference>
<dbReference type="GO" id="GO:0003723">
    <property type="term" value="F:RNA binding"/>
    <property type="evidence" value="ECO:0007669"/>
    <property type="project" value="InterPro"/>
</dbReference>
<keyword evidence="5" id="KW-0378">Hydrolase</keyword>
<dbReference type="InterPro" id="IPR026122">
    <property type="entry name" value="MOV-10/SDE3_DEXXQ/H-box"/>
</dbReference>
<evidence type="ECO:0000256" key="6">
    <source>
        <dbReference type="ARBA" id="ARBA00022806"/>
    </source>
</evidence>
<evidence type="ECO:0000313" key="10">
    <source>
        <dbReference type="EMBL" id="RKO84949.1"/>
    </source>
</evidence>
<comment type="similarity">
    <text evidence="2">Belongs to the DNA2/NAM7 helicase family. SDE3 subfamily.</text>
</comment>
<feature type="domain" description="DNA2/NAM7 helicase helicase" evidence="8">
    <location>
        <begin position="445"/>
        <end position="521"/>
    </location>
</feature>
<dbReference type="GO" id="GO:0005737">
    <property type="term" value="C:cytoplasm"/>
    <property type="evidence" value="ECO:0007669"/>
    <property type="project" value="UniProtKB-SubCell"/>
</dbReference>
<dbReference type="Gene3D" id="3.40.50.300">
    <property type="entry name" value="P-loop containing nucleotide triphosphate hydrolases"/>
    <property type="match status" value="1"/>
</dbReference>
<keyword evidence="4" id="KW-0547">Nucleotide-binding</keyword>
<evidence type="ECO:0000256" key="2">
    <source>
        <dbReference type="ARBA" id="ARBA00005601"/>
    </source>
</evidence>
<sequence length="625" mass="69105">VGDVVGGPAPRADGNRQLQLPIRPDPGRAYRAVPYDAPGVGGPAGGPAPVVVRALQPVVTQGDLDLLNMTRAQKEENKGGIFVAELGEVILNHFLNAENGDLVHEENGEVFIPVAASAKPLRFTVRNSRAGENVAVRTLVKPPYILGGSPELAVRFTGTTLPSGQIAINPGDMKTFTLQITPSQPGKIKDVVVFQFGDFVICRYVSLHVQDPQMMKETSKIPSQPAYTPKVIVQRPRLPIVPGVPPLKPNFAVLHEFSPYHIPQSLYADVESNKFDDEDDSLLISLETHSSTFSKLVHIEEIQMEKDIRNYDMVGVELQLVRRGESGPIILKVPGLAEKRPNISYGSKVYVRLPIANLLEEYEGIVHRVDKEEVVLRFGPRFYQYWVPTNKVEVRFKFSRIPLRRMHRAMELCVLAQLPPTFIFPTEAPIRRGALMMLNLANARNLNEEQLLAVKNVVQHTNGRVPYLIFGPPGTGKTKTLIEAIMQVHLHDRNTRILAMAPSNAAADLLVERLSAIFTENHMHRLNSYKRPTTDVPEKILKYSTVARDGYFAMPSLLTIKSFRCVVTTCVTAGLIHAMGVPKDHFTHFFVDEAGQATEPELLIGLAGLASAKSQVVLTGDPKQL</sequence>
<dbReference type="OrthoDB" id="6513042at2759"/>
<feature type="non-terminal residue" evidence="10">
    <location>
        <position position="1"/>
    </location>
</feature>
<keyword evidence="6" id="KW-0347">Helicase</keyword>
<evidence type="ECO:0000256" key="5">
    <source>
        <dbReference type="ARBA" id="ARBA00022801"/>
    </source>
</evidence>
<dbReference type="AlphaFoldDB" id="A0A4P9VYS5"/>
<dbReference type="InterPro" id="IPR049080">
    <property type="entry name" value="MOV-10-like_beta-barrel"/>
</dbReference>
<dbReference type="GO" id="GO:0032574">
    <property type="term" value="F:5'-3' RNA helicase activity"/>
    <property type="evidence" value="ECO:0007669"/>
    <property type="project" value="InterPro"/>
</dbReference>
<evidence type="ECO:0000259" key="9">
    <source>
        <dbReference type="Pfam" id="PF21634"/>
    </source>
</evidence>
<gene>
    <name evidence="10" type="ORF">BDK51DRAFT_32659</name>
</gene>
<reference evidence="11" key="1">
    <citation type="journal article" date="2018" name="Nat. Microbiol.">
        <title>Leveraging single-cell genomics to expand the fungal tree of life.</title>
        <authorList>
            <person name="Ahrendt S.R."/>
            <person name="Quandt C.A."/>
            <person name="Ciobanu D."/>
            <person name="Clum A."/>
            <person name="Salamov A."/>
            <person name="Andreopoulos B."/>
            <person name="Cheng J.F."/>
            <person name="Woyke T."/>
            <person name="Pelin A."/>
            <person name="Henrissat B."/>
            <person name="Reynolds N.K."/>
            <person name="Benny G.L."/>
            <person name="Smith M.E."/>
            <person name="James T.Y."/>
            <person name="Grigoriev I.V."/>
        </authorList>
    </citation>
    <scope>NUCLEOTIDE SEQUENCE [LARGE SCALE GENOMIC DNA]</scope>
</reference>
<dbReference type="Pfam" id="PF13086">
    <property type="entry name" value="AAA_11"/>
    <property type="match status" value="2"/>
</dbReference>
<feature type="non-terminal residue" evidence="10">
    <location>
        <position position="625"/>
    </location>
</feature>
<keyword evidence="3" id="KW-0963">Cytoplasm</keyword>
<evidence type="ECO:0000256" key="4">
    <source>
        <dbReference type="ARBA" id="ARBA00022741"/>
    </source>
</evidence>
<dbReference type="Proteomes" id="UP000269721">
    <property type="component" value="Unassembled WGS sequence"/>
</dbReference>
<organism evidence="10 11">
    <name type="scientific">Blyttiomyces helicus</name>
    <dbReference type="NCBI Taxonomy" id="388810"/>
    <lineage>
        <taxon>Eukaryota</taxon>
        <taxon>Fungi</taxon>
        <taxon>Fungi incertae sedis</taxon>
        <taxon>Chytridiomycota</taxon>
        <taxon>Chytridiomycota incertae sedis</taxon>
        <taxon>Chytridiomycetes</taxon>
        <taxon>Chytridiomycetes incertae sedis</taxon>
        <taxon>Blyttiomyces</taxon>
    </lineage>
</organism>
<accession>A0A4P9VYS5</accession>
<dbReference type="InterPro" id="IPR027417">
    <property type="entry name" value="P-loop_NTPase"/>
</dbReference>
<dbReference type="InterPro" id="IPR041677">
    <property type="entry name" value="DNA2/NAM7_AAA_11"/>
</dbReference>
<evidence type="ECO:0000256" key="3">
    <source>
        <dbReference type="ARBA" id="ARBA00022490"/>
    </source>
</evidence>
<dbReference type="GO" id="GO:0005524">
    <property type="term" value="F:ATP binding"/>
    <property type="evidence" value="ECO:0007669"/>
    <property type="project" value="UniProtKB-KW"/>
</dbReference>
<feature type="domain" description="Helicase MOV-10-like beta-barrel" evidence="9">
    <location>
        <begin position="311"/>
        <end position="396"/>
    </location>
</feature>
<protein>
    <submittedName>
        <fullName evidence="10">Uncharacterized protein</fullName>
    </submittedName>
</protein>
<keyword evidence="11" id="KW-1185">Reference proteome</keyword>
<evidence type="ECO:0000259" key="8">
    <source>
        <dbReference type="Pfam" id="PF13086"/>
    </source>
</evidence>